<dbReference type="EMBL" id="VTPC01004998">
    <property type="protein sequence ID" value="KAF2896505.1"/>
    <property type="molecule type" value="Genomic_DNA"/>
</dbReference>
<dbReference type="InterPro" id="IPR036397">
    <property type="entry name" value="RNaseH_sf"/>
</dbReference>
<dbReference type="GO" id="GO:0003676">
    <property type="term" value="F:nucleic acid binding"/>
    <property type="evidence" value="ECO:0007669"/>
    <property type="project" value="InterPro"/>
</dbReference>
<dbReference type="Proteomes" id="UP000801492">
    <property type="component" value="Unassembled WGS sequence"/>
</dbReference>
<dbReference type="AlphaFoldDB" id="A0A8K0G9F4"/>
<dbReference type="OrthoDB" id="6771881at2759"/>
<dbReference type="Gene3D" id="3.30.420.10">
    <property type="entry name" value="Ribonuclease H-like superfamily/Ribonuclease H"/>
    <property type="match status" value="1"/>
</dbReference>
<keyword evidence="2" id="KW-1185">Reference proteome</keyword>
<protein>
    <recommendedName>
        <fullName evidence="3">Integrase catalytic domain-containing protein</fullName>
    </recommendedName>
</protein>
<dbReference type="InterPro" id="IPR012337">
    <property type="entry name" value="RNaseH-like_sf"/>
</dbReference>
<evidence type="ECO:0000313" key="1">
    <source>
        <dbReference type="EMBL" id="KAF2896505.1"/>
    </source>
</evidence>
<sequence length="206" mass="23106">MEDHVFLMFGAPKTRIVDNGVYFKNALFQGLARNYGVHLAYNAHPQCNPTERYLPKIGYAIRSPKHKVTGLSPNFVNFGREVLLKGDDDNFIPSESDSPVIDPARRRHHEDHKPYSGPILLAQHVSRHHQVCPPVSVLSAIQSFATADCGENELVSKPEAVGRFSADLVGPFTKWTVCRPLRKATAATVIQALYEEVINRFDTARW</sequence>
<reference evidence="1" key="1">
    <citation type="submission" date="2019-08" db="EMBL/GenBank/DDBJ databases">
        <title>The genome of the North American firefly Photinus pyralis.</title>
        <authorList>
            <consortium name="Photinus pyralis genome working group"/>
            <person name="Fallon T.R."/>
            <person name="Sander Lower S.E."/>
            <person name="Weng J.-K."/>
        </authorList>
    </citation>
    <scope>NUCLEOTIDE SEQUENCE</scope>
    <source>
        <strain evidence="1">TRF0915ILg1</strain>
        <tissue evidence="1">Whole body</tissue>
    </source>
</reference>
<accession>A0A8K0G9F4</accession>
<comment type="caution">
    <text evidence="1">The sequence shown here is derived from an EMBL/GenBank/DDBJ whole genome shotgun (WGS) entry which is preliminary data.</text>
</comment>
<name>A0A8K0G9F4_IGNLU</name>
<proteinExistence type="predicted"/>
<dbReference type="SUPFAM" id="SSF53098">
    <property type="entry name" value="Ribonuclease H-like"/>
    <property type="match status" value="1"/>
</dbReference>
<evidence type="ECO:0000313" key="2">
    <source>
        <dbReference type="Proteomes" id="UP000801492"/>
    </source>
</evidence>
<gene>
    <name evidence="1" type="ORF">ILUMI_09670</name>
</gene>
<organism evidence="1 2">
    <name type="scientific">Ignelater luminosus</name>
    <name type="common">Cucubano</name>
    <name type="synonym">Pyrophorus luminosus</name>
    <dbReference type="NCBI Taxonomy" id="2038154"/>
    <lineage>
        <taxon>Eukaryota</taxon>
        <taxon>Metazoa</taxon>
        <taxon>Ecdysozoa</taxon>
        <taxon>Arthropoda</taxon>
        <taxon>Hexapoda</taxon>
        <taxon>Insecta</taxon>
        <taxon>Pterygota</taxon>
        <taxon>Neoptera</taxon>
        <taxon>Endopterygota</taxon>
        <taxon>Coleoptera</taxon>
        <taxon>Polyphaga</taxon>
        <taxon>Elateriformia</taxon>
        <taxon>Elateroidea</taxon>
        <taxon>Elateridae</taxon>
        <taxon>Agrypninae</taxon>
        <taxon>Pyrophorini</taxon>
        <taxon>Ignelater</taxon>
    </lineage>
</organism>
<evidence type="ECO:0008006" key="3">
    <source>
        <dbReference type="Google" id="ProtNLM"/>
    </source>
</evidence>